<evidence type="ECO:0000313" key="2">
    <source>
        <dbReference type="Proteomes" id="UP000030746"/>
    </source>
</evidence>
<dbReference type="GeneID" id="20247972"/>
<dbReference type="KEGG" id="lgi:LOTGIDRAFT_229341"/>
<dbReference type="Proteomes" id="UP000030746">
    <property type="component" value="Unassembled WGS sequence"/>
</dbReference>
<dbReference type="EMBL" id="KB202953">
    <property type="protein sequence ID" value="ESO87212.1"/>
    <property type="molecule type" value="Genomic_DNA"/>
</dbReference>
<dbReference type="OMA" id="QMARMIF"/>
<dbReference type="OrthoDB" id="6140842at2759"/>
<dbReference type="HOGENOM" id="CLU_1798635_0_0_1"/>
<dbReference type="AlphaFoldDB" id="V3ZS68"/>
<accession>V3ZS68</accession>
<protein>
    <submittedName>
        <fullName evidence="1">Uncharacterized protein</fullName>
    </submittedName>
</protein>
<reference evidence="1 2" key="1">
    <citation type="journal article" date="2013" name="Nature">
        <title>Insights into bilaterian evolution from three spiralian genomes.</title>
        <authorList>
            <person name="Simakov O."/>
            <person name="Marletaz F."/>
            <person name="Cho S.J."/>
            <person name="Edsinger-Gonzales E."/>
            <person name="Havlak P."/>
            <person name="Hellsten U."/>
            <person name="Kuo D.H."/>
            <person name="Larsson T."/>
            <person name="Lv J."/>
            <person name="Arendt D."/>
            <person name="Savage R."/>
            <person name="Osoegawa K."/>
            <person name="de Jong P."/>
            <person name="Grimwood J."/>
            <person name="Chapman J.A."/>
            <person name="Shapiro H."/>
            <person name="Aerts A."/>
            <person name="Otillar R.P."/>
            <person name="Terry A.Y."/>
            <person name="Boore J.L."/>
            <person name="Grigoriev I.V."/>
            <person name="Lindberg D.R."/>
            <person name="Seaver E.C."/>
            <person name="Weisblat D.A."/>
            <person name="Putnam N.H."/>
            <person name="Rokhsar D.S."/>
        </authorList>
    </citation>
    <scope>NUCLEOTIDE SEQUENCE [LARGE SCALE GENOMIC DNA]</scope>
</reference>
<dbReference type="InterPro" id="IPR027814">
    <property type="entry name" value="DUF4562"/>
</dbReference>
<sequence length="144" mass="16237">MTDSKEMTNIFPCENYPNNGRMYFTGPEGNREHRVAVASENRAIGIGKQSLENSSEADYLWRASPRAPFPKSKSETVGSIGWGVKQFTDHTMALTGRQVVLGQFRQECENRNTHRYQNAWYPGPNDQIAPTSDAAMVMNTYKAQ</sequence>
<dbReference type="PANTHER" id="PTHR34833:SF1">
    <property type="entry name" value="GENE, 17359-RELATED"/>
    <property type="match status" value="1"/>
</dbReference>
<dbReference type="PANTHER" id="PTHR34833">
    <property type="entry name" value="GENE, 17359-RELATED"/>
    <property type="match status" value="1"/>
</dbReference>
<name>V3ZS68_LOTGI</name>
<evidence type="ECO:0000313" key="1">
    <source>
        <dbReference type="EMBL" id="ESO87212.1"/>
    </source>
</evidence>
<keyword evidence="2" id="KW-1185">Reference proteome</keyword>
<dbReference type="RefSeq" id="XP_009062159.1">
    <property type="nucleotide sequence ID" value="XM_009063911.1"/>
</dbReference>
<organism evidence="1 2">
    <name type="scientific">Lottia gigantea</name>
    <name type="common">Giant owl limpet</name>
    <dbReference type="NCBI Taxonomy" id="225164"/>
    <lineage>
        <taxon>Eukaryota</taxon>
        <taxon>Metazoa</taxon>
        <taxon>Spiralia</taxon>
        <taxon>Lophotrochozoa</taxon>
        <taxon>Mollusca</taxon>
        <taxon>Gastropoda</taxon>
        <taxon>Patellogastropoda</taxon>
        <taxon>Lottioidea</taxon>
        <taxon>Lottiidae</taxon>
        <taxon>Lottia</taxon>
    </lineage>
</organism>
<dbReference type="CTD" id="20247972"/>
<dbReference type="Pfam" id="PF15123">
    <property type="entry name" value="DUF4562"/>
    <property type="match status" value="1"/>
</dbReference>
<proteinExistence type="predicted"/>
<gene>
    <name evidence="1" type="ORF">LOTGIDRAFT_229341</name>
</gene>